<evidence type="ECO:0000313" key="2">
    <source>
        <dbReference type="EMBL" id="KAJ7321593.1"/>
    </source>
</evidence>
<sequence length="232" mass="26266">MPKIDASVMLSPYKSDADENGRMEYKRRSMVLRSAIDDEGHEGESESESDGDCESESEILKNANRRGKTLLFLLQEQRRKRIKCGILSIGGAGGGGRRGDATGTARDGEERAYVYVKVEVGEPQKNVFGAREHKRRGYKRLLKQVIVLFINQIQVLELAKLISHISWRDCHHVFSALVHVNQQNIALQNKGSSVTTKSPRLSRRYRFYDRGWNHLSDGIMSFGVRGFLVNMP</sequence>
<feature type="compositionally biased region" description="Basic and acidic residues" evidence="1">
    <location>
        <begin position="35"/>
        <end position="44"/>
    </location>
</feature>
<dbReference type="EMBL" id="JARIHO010000050">
    <property type="protein sequence ID" value="KAJ7321593.1"/>
    <property type="molecule type" value="Genomic_DNA"/>
</dbReference>
<keyword evidence="3" id="KW-1185">Reference proteome</keyword>
<dbReference type="AlphaFoldDB" id="A0AAD6ZGH3"/>
<proteinExistence type="predicted"/>
<feature type="compositionally biased region" description="Acidic residues" evidence="1">
    <location>
        <begin position="45"/>
        <end position="56"/>
    </location>
</feature>
<feature type="compositionally biased region" description="Basic and acidic residues" evidence="1">
    <location>
        <begin position="15"/>
        <end position="27"/>
    </location>
</feature>
<dbReference type="Proteomes" id="UP001218218">
    <property type="component" value="Unassembled WGS sequence"/>
</dbReference>
<reference evidence="2" key="1">
    <citation type="submission" date="2023-03" db="EMBL/GenBank/DDBJ databases">
        <title>Massive genome expansion in bonnet fungi (Mycena s.s.) driven by repeated elements and novel gene families across ecological guilds.</title>
        <authorList>
            <consortium name="Lawrence Berkeley National Laboratory"/>
            <person name="Harder C.B."/>
            <person name="Miyauchi S."/>
            <person name="Viragh M."/>
            <person name="Kuo A."/>
            <person name="Thoen E."/>
            <person name="Andreopoulos B."/>
            <person name="Lu D."/>
            <person name="Skrede I."/>
            <person name="Drula E."/>
            <person name="Henrissat B."/>
            <person name="Morin E."/>
            <person name="Kohler A."/>
            <person name="Barry K."/>
            <person name="LaButti K."/>
            <person name="Morin E."/>
            <person name="Salamov A."/>
            <person name="Lipzen A."/>
            <person name="Mereny Z."/>
            <person name="Hegedus B."/>
            <person name="Baldrian P."/>
            <person name="Stursova M."/>
            <person name="Weitz H."/>
            <person name="Taylor A."/>
            <person name="Grigoriev I.V."/>
            <person name="Nagy L.G."/>
            <person name="Martin F."/>
            <person name="Kauserud H."/>
        </authorList>
    </citation>
    <scope>NUCLEOTIDE SEQUENCE</scope>
    <source>
        <strain evidence="2">CBHHK002</strain>
    </source>
</reference>
<protein>
    <submittedName>
        <fullName evidence="2">Uncharacterized protein</fullName>
    </submittedName>
</protein>
<organism evidence="2 3">
    <name type="scientific">Mycena albidolilacea</name>
    <dbReference type="NCBI Taxonomy" id="1033008"/>
    <lineage>
        <taxon>Eukaryota</taxon>
        <taxon>Fungi</taxon>
        <taxon>Dikarya</taxon>
        <taxon>Basidiomycota</taxon>
        <taxon>Agaricomycotina</taxon>
        <taxon>Agaricomycetes</taxon>
        <taxon>Agaricomycetidae</taxon>
        <taxon>Agaricales</taxon>
        <taxon>Marasmiineae</taxon>
        <taxon>Mycenaceae</taxon>
        <taxon>Mycena</taxon>
    </lineage>
</organism>
<name>A0AAD6ZGH3_9AGAR</name>
<evidence type="ECO:0000313" key="3">
    <source>
        <dbReference type="Proteomes" id="UP001218218"/>
    </source>
</evidence>
<evidence type="ECO:0000256" key="1">
    <source>
        <dbReference type="SAM" id="MobiDB-lite"/>
    </source>
</evidence>
<accession>A0AAD6ZGH3</accession>
<feature type="region of interest" description="Disordered" evidence="1">
    <location>
        <begin position="1"/>
        <end position="56"/>
    </location>
</feature>
<gene>
    <name evidence="2" type="ORF">DFH08DRAFT_818451</name>
</gene>
<comment type="caution">
    <text evidence="2">The sequence shown here is derived from an EMBL/GenBank/DDBJ whole genome shotgun (WGS) entry which is preliminary data.</text>
</comment>